<comment type="caution">
    <text evidence="2">The sequence shown here is derived from an EMBL/GenBank/DDBJ whole genome shotgun (WGS) entry which is preliminary data.</text>
</comment>
<evidence type="ECO:0000259" key="1">
    <source>
        <dbReference type="SMART" id="SM00479"/>
    </source>
</evidence>
<dbReference type="SUPFAM" id="SSF53098">
    <property type="entry name" value="Ribonuclease H-like"/>
    <property type="match status" value="1"/>
</dbReference>
<evidence type="ECO:0000313" key="3">
    <source>
        <dbReference type="Proteomes" id="UP000622707"/>
    </source>
</evidence>
<organism evidence="2 3">
    <name type="scientific">Ramlibacter alkalitolerans</name>
    <dbReference type="NCBI Taxonomy" id="2039631"/>
    <lineage>
        <taxon>Bacteria</taxon>
        <taxon>Pseudomonadati</taxon>
        <taxon>Pseudomonadota</taxon>
        <taxon>Betaproteobacteria</taxon>
        <taxon>Burkholderiales</taxon>
        <taxon>Comamonadaceae</taxon>
        <taxon>Ramlibacter</taxon>
    </lineage>
</organism>
<dbReference type="InterPro" id="IPR013520">
    <property type="entry name" value="Ribonucl_H"/>
</dbReference>
<dbReference type="CDD" id="cd06127">
    <property type="entry name" value="DEDDh"/>
    <property type="match status" value="1"/>
</dbReference>
<dbReference type="NCBIfam" id="NF006615">
    <property type="entry name" value="PRK09182.1"/>
    <property type="match status" value="1"/>
</dbReference>
<dbReference type="Pfam" id="PF00929">
    <property type="entry name" value="RNase_T"/>
    <property type="match status" value="1"/>
</dbReference>
<dbReference type="Gene3D" id="3.30.420.10">
    <property type="entry name" value="Ribonuclease H-like superfamily/Ribonuclease H"/>
    <property type="match status" value="1"/>
</dbReference>
<sequence>MHEQQMVQHLRATGRYQVAEKFEGTLTPAAAALADIQLTGYGLALDTETTGTARDSDHIIEMGLVLFEYELGGPVLRVVDRYNGLEDPRMPIPPEATAVNGITDAMVRDQELDDRRIQQLVDAADFVVAHNSGFDRIFCERRLPVFADKPWLCSYAQVPWQSEGIASGKLEYVAYRLGFFYEAHRAEMDCLAMLEALSRPLPASGKTAFELLVHAGWQDERRIWALNAPFAAKDRLARHGYRWGPSTGLENAEKAWCKCVPVGAAYKEELAWLSLEVYRDRPFQYAEDEVTPLSRFSARRETTRVRVHGQVDEWGYRDRERQWA</sequence>
<dbReference type="InterPro" id="IPR036397">
    <property type="entry name" value="RNaseH_sf"/>
</dbReference>
<proteinExistence type="predicted"/>
<feature type="domain" description="Exonuclease" evidence="1">
    <location>
        <begin position="41"/>
        <end position="206"/>
    </location>
</feature>
<evidence type="ECO:0000313" key="2">
    <source>
        <dbReference type="EMBL" id="MBL0427861.1"/>
    </source>
</evidence>
<gene>
    <name evidence="2" type="ORF">JI746_22330</name>
</gene>
<dbReference type="RefSeq" id="WP_201692492.1">
    <property type="nucleotide sequence ID" value="NZ_JAEQND010000013.1"/>
</dbReference>
<dbReference type="InterPro" id="IPR012337">
    <property type="entry name" value="RNaseH-like_sf"/>
</dbReference>
<accession>A0ABS1JVH1</accession>
<reference evidence="2 3" key="1">
    <citation type="journal article" date="2017" name="Int. J. Syst. Evol. Microbiol.">
        <title>Ramlibacter alkalitolerans sp. nov., alkali-tolerant bacterium isolated from soil of ginseng.</title>
        <authorList>
            <person name="Lee D.H."/>
            <person name="Cha C.J."/>
        </authorList>
    </citation>
    <scope>NUCLEOTIDE SEQUENCE [LARGE SCALE GENOMIC DNA]</scope>
    <source>
        <strain evidence="2 3">KACC 19305</strain>
    </source>
</reference>
<name>A0ABS1JVH1_9BURK</name>
<keyword evidence="3" id="KW-1185">Reference proteome</keyword>
<dbReference type="EMBL" id="JAEQND010000013">
    <property type="protein sequence ID" value="MBL0427861.1"/>
    <property type="molecule type" value="Genomic_DNA"/>
</dbReference>
<dbReference type="Proteomes" id="UP000622707">
    <property type="component" value="Unassembled WGS sequence"/>
</dbReference>
<dbReference type="SMART" id="SM00479">
    <property type="entry name" value="EXOIII"/>
    <property type="match status" value="1"/>
</dbReference>
<protein>
    <submittedName>
        <fullName evidence="2">DNA polymerase III subunit epsilon</fullName>
    </submittedName>
</protein>